<name>A0A9X2A7A0_9FLAO</name>
<dbReference type="AlphaFoldDB" id="A0A9X2A7A0"/>
<gene>
    <name evidence="1" type="ORF">LU635_06720</name>
</gene>
<comment type="caution">
    <text evidence="1">The sequence shown here is derived from an EMBL/GenBank/DDBJ whole genome shotgun (WGS) entry which is preliminary data.</text>
</comment>
<accession>A0A9X2A7A0</accession>
<sequence>MRITLFILILFHSVLMVGQDNVTQEYNIKDAILYMGDSMAMGDKSIKVKKIISDSRCPKGVNCIWEGDVKVLVEFYEDGKFKGNKVVSGSSFPVGEYKIVPGFNISISEFFDVEELNIQKLVVTPYPEAGYKISPEEYSVELTVSEPAEK</sequence>
<proteinExistence type="predicted"/>
<dbReference type="RefSeq" id="WP_240097469.1">
    <property type="nucleotide sequence ID" value="NZ_JAJSON010000016.1"/>
</dbReference>
<dbReference type="EMBL" id="JAJSON010000016">
    <property type="protein sequence ID" value="MCG9971327.1"/>
    <property type="molecule type" value="Genomic_DNA"/>
</dbReference>
<evidence type="ECO:0000313" key="2">
    <source>
        <dbReference type="Proteomes" id="UP001139344"/>
    </source>
</evidence>
<organism evidence="1 2">
    <name type="scientific">Christiangramia crocea</name>
    <dbReference type="NCBI Taxonomy" id="2904124"/>
    <lineage>
        <taxon>Bacteria</taxon>
        <taxon>Pseudomonadati</taxon>
        <taxon>Bacteroidota</taxon>
        <taxon>Flavobacteriia</taxon>
        <taxon>Flavobacteriales</taxon>
        <taxon>Flavobacteriaceae</taxon>
        <taxon>Christiangramia</taxon>
    </lineage>
</organism>
<evidence type="ECO:0000313" key="1">
    <source>
        <dbReference type="EMBL" id="MCG9971327.1"/>
    </source>
</evidence>
<keyword evidence="2" id="KW-1185">Reference proteome</keyword>
<reference evidence="1" key="1">
    <citation type="submission" date="2021-12" db="EMBL/GenBank/DDBJ databases">
        <title>Description of Gramella crocea sp. nov., a new bacterium isolated from activated sludge.</title>
        <authorList>
            <person name="Zhang X."/>
        </authorList>
    </citation>
    <scope>NUCLEOTIDE SEQUENCE</scope>
    <source>
        <strain evidence="1">YB25</strain>
    </source>
</reference>
<dbReference type="Proteomes" id="UP001139344">
    <property type="component" value="Unassembled WGS sequence"/>
</dbReference>
<protein>
    <submittedName>
        <fullName evidence="1">Uncharacterized protein</fullName>
    </submittedName>
</protein>